<dbReference type="EMBL" id="LXPE01000299">
    <property type="protein sequence ID" value="OBA24994.1"/>
    <property type="molecule type" value="Genomic_DNA"/>
</dbReference>
<keyword evidence="2" id="KW-1185">Reference proteome</keyword>
<dbReference type="InterPro" id="IPR012337">
    <property type="entry name" value="RNaseH-like_sf"/>
</dbReference>
<comment type="caution">
    <text evidence="1">The sequence shown here is derived from an EMBL/GenBank/DDBJ whole genome shotgun (WGS) entry which is preliminary data.</text>
</comment>
<name>A0A1B7T8E4_9ASCO</name>
<gene>
    <name evidence="1" type="ORF">HANVADRAFT_91240</name>
</gene>
<dbReference type="SUPFAM" id="SSF53098">
    <property type="entry name" value="Ribonuclease H-like"/>
    <property type="match status" value="1"/>
</dbReference>
<organism evidence="1 2">
    <name type="scientific">Hanseniaspora valbyensis NRRL Y-1626</name>
    <dbReference type="NCBI Taxonomy" id="766949"/>
    <lineage>
        <taxon>Eukaryota</taxon>
        <taxon>Fungi</taxon>
        <taxon>Dikarya</taxon>
        <taxon>Ascomycota</taxon>
        <taxon>Saccharomycotina</taxon>
        <taxon>Saccharomycetes</taxon>
        <taxon>Saccharomycodales</taxon>
        <taxon>Saccharomycodaceae</taxon>
        <taxon>Hanseniaspora</taxon>
    </lineage>
</organism>
<evidence type="ECO:0000313" key="1">
    <source>
        <dbReference type="EMBL" id="OBA24994.1"/>
    </source>
</evidence>
<proteinExistence type="predicted"/>
<dbReference type="Proteomes" id="UP000092321">
    <property type="component" value="Unassembled WGS sequence"/>
</dbReference>
<sequence length="708" mass="82425">MTKIITPFQLFYTFKIYEILAQYTLIDDCLNNDCFKKGTTKFVKNGFTISRKNDGKFYKKLPECKKDEQELHVWVLAMRFLQRNRLAVVHSNGCVYRFVPDHRCTDQSDISDVKLLFLIGSPDSSGYRNFLCLGCHNLSNKYISNRTDLFKHHCSKYHLVKTRDTTEDSNLYFDVIISFIVENVASLKFASKENTCTLSILKSLGFSNKSFTERNVINGIEHINKMLLKRFVESAVDSSFVPLHLNEDDPNIYNLITEMTGKIHTFISISEDGWCDGDKNYESIICHLTRSYKLLKENPDKAKTDHLNYPLSFQPVKSKKAIDIYQHLSETVNSRIGSFNQISTCCTDNTSNMEDVREMLHTNERVIFIKCLVHVLQSYYTDSLELLTQPPSLSDTKSDDKFLALVFSMELSEEEAELISLITPEIRKQCDTANKIKKELNDIKDGNAGMSQRDLNHFAAIDRISLYHNEPKTGVESGNDKSNISNRSESFYTKDYCKQILDRSQPKESLDEFLNQWDSSDYSCGSEYYKKAIEILKDKNYSLENTRNMFRILRKISIDFSEGKIDYLNLKSMPKKYVSSKWHSMKEFIKPYLQCNFRPINFYFDDEFDTAPMIPFRYWLSYEDLIFMRILYSHLKELSFLTEFASKDDISPSLYKLISDFGYFIEKKLMSVLKDLGLINDDTFEQFDKNNLIIYQESSSTAIVEILD</sequence>
<accession>A0A1B7T8E4</accession>
<feature type="non-terminal residue" evidence="1">
    <location>
        <position position="708"/>
    </location>
</feature>
<reference evidence="2" key="1">
    <citation type="journal article" date="2016" name="Proc. Natl. Acad. Sci. U.S.A.">
        <title>Comparative genomics of biotechnologically important yeasts.</title>
        <authorList>
            <person name="Riley R."/>
            <person name="Haridas S."/>
            <person name="Wolfe K.H."/>
            <person name="Lopes M.R."/>
            <person name="Hittinger C.T."/>
            <person name="Goeker M."/>
            <person name="Salamov A.A."/>
            <person name="Wisecaver J.H."/>
            <person name="Long T.M."/>
            <person name="Calvey C.H."/>
            <person name="Aerts A.L."/>
            <person name="Barry K.W."/>
            <person name="Choi C."/>
            <person name="Clum A."/>
            <person name="Coughlan A.Y."/>
            <person name="Deshpande S."/>
            <person name="Douglass A.P."/>
            <person name="Hanson S.J."/>
            <person name="Klenk H.-P."/>
            <person name="LaButti K.M."/>
            <person name="Lapidus A."/>
            <person name="Lindquist E.A."/>
            <person name="Lipzen A.M."/>
            <person name="Meier-Kolthoff J.P."/>
            <person name="Ohm R.A."/>
            <person name="Otillar R.P."/>
            <person name="Pangilinan J.L."/>
            <person name="Peng Y."/>
            <person name="Rokas A."/>
            <person name="Rosa C.A."/>
            <person name="Scheuner C."/>
            <person name="Sibirny A.A."/>
            <person name="Slot J.C."/>
            <person name="Stielow J.B."/>
            <person name="Sun H."/>
            <person name="Kurtzman C.P."/>
            <person name="Blackwell M."/>
            <person name="Grigoriev I.V."/>
            <person name="Jeffries T.W."/>
        </authorList>
    </citation>
    <scope>NUCLEOTIDE SEQUENCE [LARGE SCALE GENOMIC DNA]</scope>
    <source>
        <strain evidence="2">NRRL Y-1626</strain>
    </source>
</reference>
<protein>
    <submittedName>
        <fullName evidence="1">Uncharacterized protein</fullName>
    </submittedName>
</protein>
<evidence type="ECO:0000313" key="2">
    <source>
        <dbReference type="Proteomes" id="UP000092321"/>
    </source>
</evidence>
<dbReference type="AlphaFoldDB" id="A0A1B7T8E4"/>